<dbReference type="AlphaFoldDB" id="A0A2T6AXK3"/>
<comment type="caution">
    <text evidence="1">The sequence shown here is derived from an EMBL/GenBank/DDBJ whole genome shotgun (WGS) entry which is preliminary data.</text>
</comment>
<protein>
    <submittedName>
        <fullName evidence="1">Uncharacterized protein</fullName>
    </submittedName>
</protein>
<organism evidence="1 2">
    <name type="scientific">Gemmobacter caeni</name>
    <dbReference type="NCBI Taxonomy" id="589035"/>
    <lineage>
        <taxon>Bacteria</taxon>
        <taxon>Pseudomonadati</taxon>
        <taxon>Pseudomonadota</taxon>
        <taxon>Alphaproteobacteria</taxon>
        <taxon>Rhodobacterales</taxon>
        <taxon>Paracoccaceae</taxon>
        <taxon>Gemmobacter</taxon>
    </lineage>
</organism>
<sequence>MLGVVIWNCHRTGRAIVWCSDHRDLAHYDGPAAGTAPLRIDVGDLVEMSFLPDSSVRRCADLRLIEQGYMPDVVSELRGRRTAIAAA</sequence>
<gene>
    <name evidence="1" type="ORF">C8N34_10948</name>
</gene>
<evidence type="ECO:0000313" key="1">
    <source>
        <dbReference type="EMBL" id="PTX48544.1"/>
    </source>
</evidence>
<proteinExistence type="predicted"/>
<reference evidence="1 2" key="1">
    <citation type="submission" date="2018-04" db="EMBL/GenBank/DDBJ databases">
        <title>Genomic Encyclopedia of Archaeal and Bacterial Type Strains, Phase II (KMG-II): from individual species to whole genera.</title>
        <authorList>
            <person name="Goeker M."/>
        </authorList>
    </citation>
    <scope>NUCLEOTIDE SEQUENCE [LARGE SCALE GENOMIC DNA]</scope>
    <source>
        <strain evidence="1 2">DSM 21823</strain>
    </source>
</reference>
<evidence type="ECO:0000313" key="2">
    <source>
        <dbReference type="Proteomes" id="UP000244224"/>
    </source>
</evidence>
<name>A0A2T6AXK3_9RHOB</name>
<dbReference type="RefSeq" id="WP_054304484.1">
    <property type="nucleotide sequence ID" value="NZ_QBKP01000009.1"/>
</dbReference>
<dbReference type="EMBL" id="QBKP01000009">
    <property type="protein sequence ID" value="PTX48544.1"/>
    <property type="molecule type" value="Genomic_DNA"/>
</dbReference>
<dbReference type="Proteomes" id="UP000244224">
    <property type="component" value="Unassembled WGS sequence"/>
</dbReference>
<dbReference type="OrthoDB" id="7868545at2"/>
<accession>A0A2T6AXK3</accession>
<keyword evidence="2" id="KW-1185">Reference proteome</keyword>